<dbReference type="SUPFAM" id="SSF56219">
    <property type="entry name" value="DNase I-like"/>
    <property type="match status" value="1"/>
</dbReference>
<protein>
    <recommendedName>
        <fullName evidence="3">Endonuclease/exonuclease/phosphatase domain-containing protein</fullName>
    </recommendedName>
</protein>
<feature type="non-terminal residue" evidence="1">
    <location>
        <position position="1"/>
    </location>
</feature>
<gene>
    <name evidence="1" type="ORF">MGAL_10B045177</name>
</gene>
<proteinExistence type="predicted"/>
<evidence type="ECO:0000313" key="2">
    <source>
        <dbReference type="Proteomes" id="UP000596742"/>
    </source>
</evidence>
<dbReference type="OrthoDB" id="6157682at2759"/>
<name>A0A8B6G7Y7_MYTGA</name>
<dbReference type="Proteomes" id="UP000596742">
    <property type="component" value="Unassembled WGS sequence"/>
</dbReference>
<sequence length="136" mass="15298">NDSHLGKGGVLIAVKDTYITLSVPELQTNCEIVWCNMEIVGHKTVYLSSYYNPKTSNEKGYNEYGISIERASQIRNAFIILAGGFNLPGWDWTTKEIKMHTQCATNHEKNTDILDDNGMAQLVKKQPEDPILLILL</sequence>
<accession>A0A8B6G7Y7</accession>
<evidence type="ECO:0000313" key="1">
    <source>
        <dbReference type="EMBL" id="VDI60099.1"/>
    </source>
</evidence>
<dbReference type="AlphaFoldDB" id="A0A8B6G7Y7"/>
<organism evidence="1 2">
    <name type="scientific">Mytilus galloprovincialis</name>
    <name type="common">Mediterranean mussel</name>
    <dbReference type="NCBI Taxonomy" id="29158"/>
    <lineage>
        <taxon>Eukaryota</taxon>
        <taxon>Metazoa</taxon>
        <taxon>Spiralia</taxon>
        <taxon>Lophotrochozoa</taxon>
        <taxon>Mollusca</taxon>
        <taxon>Bivalvia</taxon>
        <taxon>Autobranchia</taxon>
        <taxon>Pteriomorphia</taxon>
        <taxon>Mytilida</taxon>
        <taxon>Mytiloidea</taxon>
        <taxon>Mytilidae</taxon>
        <taxon>Mytilinae</taxon>
        <taxon>Mytilus</taxon>
    </lineage>
</organism>
<reference evidence="1" key="1">
    <citation type="submission" date="2018-11" db="EMBL/GenBank/DDBJ databases">
        <authorList>
            <person name="Alioto T."/>
            <person name="Alioto T."/>
        </authorList>
    </citation>
    <scope>NUCLEOTIDE SEQUENCE</scope>
</reference>
<dbReference type="InterPro" id="IPR036691">
    <property type="entry name" value="Endo/exonu/phosph_ase_sf"/>
</dbReference>
<comment type="caution">
    <text evidence="1">The sequence shown here is derived from an EMBL/GenBank/DDBJ whole genome shotgun (WGS) entry which is preliminary data.</text>
</comment>
<keyword evidence="2" id="KW-1185">Reference proteome</keyword>
<evidence type="ECO:0008006" key="3">
    <source>
        <dbReference type="Google" id="ProtNLM"/>
    </source>
</evidence>
<dbReference type="Gene3D" id="3.60.10.10">
    <property type="entry name" value="Endonuclease/exonuclease/phosphatase"/>
    <property type="match status" value="1"/>
</dbReference>
<dbReference type="EMBL" id="UYJE01007999">
    <property type="protein sequence ID" value="VDI60099.1"/>
    <property type="molecule type" value="Genomic_DNA"/>
</dbReference>